<dbReference type="EMBL" id="AVOT02026189">
    <property type="protein sequence ID" value="MBW0517807.1"/>
    <property type="molecule type" value="Genomic_DNA"/>
</dbReference>
<dbReference type="AlphaFoldDB" id="A0A9Q3ECX7"/>
<protein>
    <submittedName>
        <fullName evidence="2">Uncharacterized protein</fullName>
    </submittedName>
</protein>
<feature type="compositionally biased region" description="Polar residues" evidence="1">
    <location>
        <begin position="76"/>
        <end position="87"/>
    </location>
</feature>
<keyword evidence="3" id="KW-1185">Reference proteome</keyword>
<dbReference type="OrthoDB" id="2506710at2759"/>
<dbReference type="Proteomes" id="UP000765509">
    <property type="component" value="Unassembled WGS sequence"/>
</dbReference>
<evidence type="ECO:0000313" key="3">
    <source>
        <dbReference type="Proteomes" id="UP000765509"/>
    </source>
</evidence>
<feature type="region of interest" description="Disordered" evidence="1">
    <location>
        <begin position="64"/>
        <end position="96"/>
    </location>
</feature>
<reference evidence="2" key="1">
    <citation type="submission" date="2021-03" db="EMBL/GenBank/DDBJ databases">
        <title>Draft genome sequence of rust myrtle Austropuccinia psidii MF-1, a brazilian biotype.</title>
        <authorList>
            <person name="Quecine M.C."/>
            <person name="Pachon D.M.R."/>
            <person name="Bonatelli M.L."/>
            <person name="Correr F.H."/>
            <person name="Franceschini L.M."/>
            <person name="Leite T.F."/>
            <person name="Margarido G.R.A."/>
            <person name="Almeida C.A."/>
            <person name="Ferrarezi J.A."/>
            <person name="Labate C.A."/>
        </authorList>
    </citation>
    <scope>NUCLEOTIDE SEQUENCE</scope>
    <source>
        <strain evidence="2">MF-1</strain>
    </source>
</reference>
<comment type="caution">
    <text evidence="2">The sequence shown here is derived from an EMBL/GenBank/DDBJ whole genome shotgun (WGS) entry which is preliminary data.</text>
</comment>
<accession>A0A9Q3ECX7</accession>
<dbReference type="CDD" id="cd14279">
    <property type="entry name" value="CUE"/>
    <property type="match status" value="1"/>
</dbReference>
<name>A0A9Q3ECX7_9BASI</name>
<sequence>MSWFLKQKDRLISLHPDISETMVYKKILQNCGGDLEHAIGRRFIEPCSTEDYINAMEDITSRTKIEKNLYKPPIDNTASGKPSSRPNKPQDRAPLKFHRCGSKSHLANTFPKKTRIDDIEKIDHTKETNDVSLHKIDSEPSEEEIPEQCSIENINLSIAVT</sequence>
<evidence type="ECO:0000313" key="2">
    <source>
        <dbReference type="EMBL" id="MBW0517807.1"/>
    </source>
</evidence>
<gene>
    <name evidence="2" type="ORF">O181_057522</name>
</gene>
<proteinExistence type="predicted"/>
<evidence type="ECO:0000256" key="1">
    <source>
        <dbReference type="SAM" id="MobiDB-lite"/>
    </source>
</evidence>
<organism evidence="2 3">
    <name type="scientific">Austropuccinia psidii MF-1</name>
    <dbReference type="NCBI Taxonomy" id="1389203"/>
    <lineage>
        <taxon>Eukaryota</taxon>
        <taxon>Fungi</taxon>
        <taxon>Dikarya</taxon>
        <taxon>Basidiomycota</taxon>
        <taxon>Pucciniomycotina</taxon>
        <taxon>Pucciniomycetes</taxon>
        <taxon>Pucciniales</taxon>
        <taxon>Sphaerophragmiaceae</taxon>
        <taxon>Austropuccinia</taxon>
    </lineage>
</organism>